<dbReference type="EMBL" id="AP023322">
    <property type="protein sequence ID" value="BCI63073.1"/>
    <property type="molecule type" value="Genomic_DNA"/>
</dbReference>
<dbReference type="AlphaFoldDB" id="A0A7G1HVL6"/>
<proteinExistence type="inferred from homology"/>
<sequence>MRTYLVTGAAGFIGANFLKYILVKYGEDIKVIVLDKLTYAGNLGTIKNELKDPRVRFVKGDIGNTELVSQIFADYDIDFVVNFAAESHVDRSITNPQLFLETNILGTQNILNCAKIAWTTGTDKEGYPTYRSGKKYLQVSTDEVYGSLSKDYDEPHLLVIEDEVVKTVVKGRTKIQTYGKKYFTEETPLDPRSPYSASKTGADLIVKAYHETFRMPINITRCSNNYGPYHFPEKLIPLIIKNILEGRLLPVYGKGENVRDWLYVEDHAKAIDMVLNKGRIGEIYNIGGFNEEQNINIVKLTIKTIARLMDEEPKYRKVLKTDLSNINETLITFVGDRLGHDMRYAIDPSKIAKELGWYPETPFEKGIEKTIRWYLENQDWVEEVISGDYQKYYEQMYSNR</sequence>
<dbReference type="InterPro" id="IPR036291">
    <property type="entry name" value="NAD(P)-bd_dom_sf"/>
</dbReference>
<dbReference type="CDD" id="cd05246">
    <property type="entry name" value="dTDP_GD_SDR_e"/>
    <property type="match status" value="1"/>
</dbReference>
<dbReference type="Gene3D" id="3.40.50.720">
    <property type="entry name" value="NAD(P)-binding Rossmann-like Domain"/>
    <property type="match status" value="1"/>
</dbReference>
<dbReference type="Proteomes" id="UP000594042">
    <property type="component" value="Chromosome"/>
</dbReference>
<dbReference type="RefSeq" id="WP_021931194.1">
    <property type="nucleotide sequence ID" value="NZ_AP023322.1"/>
</dbReference>
<dbReference type="PANTHER" id="PTHR43000">
    <property type="entry name" value="DTDP-D-GLUCOSE 4,6-DEHYDRATASE-RELATED"/>
    <property type="match status" value="1"/>
</dbReference>
<gene>
    <name evidence="3" type="ORF">Cop2CBH44_14260</name>
</gene>
<keyword evidence="4" id="KW-1185">Reference proteome</keyword>
<evidence type="ECO:0000256" key="1">
    <source>
        <dbReference type="ARBA" id="ARBA00007637"/>
    </source>
</evidence>
<name>A0A7G1HVL6_9BACT</name>
<feature type="domain" description="NAD-dependent epimerase/dehydratase" evidence="2">
    <location>
        <begin position="5"/>
        <end position="287"/>
    </location>
</feature>
<evidence type="ECO:0000313" key="4">
    <source>
        <dbReference type="Proteomes" id="UP000594042"/>
    </source>
</evidence>
<dbReference type="GO" id="GO:0008460">
    <property type="term" value="F:dTDP-glucose 4,6-dehydratase activity"/>
    <property type="evidence" value="ECO:0007669"/>
    <property type="project" value="InterPro"/>
</dbReference>
<protein>
    <submittedName>
        <fullName evidence="3">dTDP-glucose 4,6-dehydratase</fullName>
    </submittedName>
</protein>
<accession>A0A7G1HVL6</accession>
<dbReference type="InterPro" id="IPR001509">
    <property type="entry name" value="Epimerase_deHydtase"/>
</dbReference>
<comment type="similarity">
    <text evidence="1">Belongs to the NAD(P)-dependent epimerase/dehydratase family.</text>
</comment>
<dbReference type="KEGG" id="copr:Cop2CBH44_14260"/>
<dbReference type="InterPro" id="IPR005888">
    <property type="entry name" value="dTDP_Gluc_deHydtase"/>
</dbReference>
<dbReference type="SUPFAM" id="SSF51735">
    <property type="entry name" value="NAD(P)-binding Rossmann-fold domains"/>
    <property type="match status" value="1"/>
</dbReference>
<organism evidence="3 4">
    <name type="scientific">Coprobacter secundus subsp. similis</name>
    <dbReference type="NCBI Taxonomy" id="2751153"/>
    <lineage>
        <taxon>Bacteria</taxon>
        <taxon>Pseudomonadati</taxon>
        <taxon>Bacteroidota</taxon>
        <taxon>Bacteroidia</taxon>
        <taxon>Bacteroidales</taxon>
        <taxon>Barnesiellaceae</taxon>
        <taxon>Coprobacter</taxon>
    </lineage>
</organism>
<dbReference type="GO" id="GO:0009225">
    <property type="term" value="P:nucleotide-sugar metabolic process"/>
    <property type="evidence" value="ECO:0007669"/>
    <property type="project" value="InterPro"/>
</dbReference>
<dbReference type="Gene3D" id="3.90.25.10">
    <property type="entry name" value="UDP-galactose 4-epimerase, domain 1"/>
    <property type="match status" value="1"/>
</dbReference>
<evidence type="ECO:0000259" key="2">
    <source>
        <dbReference type="Pfam" id="PF01370"/>
    </source>
</evidence>
<dbReference type="Pfam" id="PF01370">
    <property type="entry name" value="Epimerase"/>
    <property type="match status" value="1"/>
</dbReference>
<reference evidence="4" key="1">
    <citation type="submission" date="2020-07" db="EMBL/GenBank/DDBJ databases">
        <title>Complete genome sequencing of Coprobacter sp. strain 2CBH44.</title>
        <authorList>
            <person name="Sakamoto M."/>
            <person name="Murakami T."/>
            <person name="Mori H."/>
        </authorList>
    </citation>
    <scope>NUCLEOTIDE SEQUENCE [LARGE SCALE GENOMIC DNA]</scope>
    <source>
        <strain evidence="4">2CBH44</strain>
    </source>
</reference>
<evidence type="ECO:0000313" key="3">
    <source>
        <dbReference type="EMBL" id="BCI63073.1"/>
    </source>
</evidence>